<evidence type="ECO:0000313" key="1">
    <source>
        <dbReference type="EMBL" id="SMO59851.1"/>
    </source>
</evidence>
<organism evidence="1 2">
    <name type="scientific">Saccharicrinis carchari</name>
    <dbReference type="NCBI Taxonomy" id="1168039"/>
    <lineage>
        <taxon>Bacteria</taxon>
        <taxon>Pseudomonadati</taxon>
        <taxon>Bacteroidota</taxon>
        <taxon>Bacteroidia</taxon>
        <taxon>Marinilabiliales</taxon>
        <taxon>Marinilabiliaceae</taxon>
        <taxon>Saccharicrinis</taxon>
    </lineage>
</organism>
<proteinExistence type="predicted"/>
<gene>
    <name evidence="1" type="ORF">SAMN06265379_103218</name>
</gene>
<dbReference type="Proteomes" id="UP000319040">
    <property type="component" value="Unassembled WGS sequence"/>
</dbReference>
<sequence>MIINIYMMTLNDKSEQIDFLATLIVRKRNGKACQLAKRINVLRSKLYDMFNDLKLLGVDIKYDRRLNTFYYGNNLRVKVNIPIEIISEKEIGTINGGKFYRSPSKDLLFLN</sequence>
<protein>
    <recommendedName>
        <fullName evidence="3">HTH domain-containing protein</fullName>
    </recommendedName>
</protein>
<dbReference type="OrthoDB" id="1163801at2"/>
<dbReference type="EMBL" id="FXTB01000003">
    <property type="protein sequence ID" value="SMO59851.1"/>
    <property type="molecule type" value="Genomic_DNA"/>
</dbReference>
<dbReference type="AlphaFoldDB" id="A0A521CM64"/>
<evidence type="ECO:0008006" key="3">
    <source>
        <dbReference type="Google" id="ProtNLM"/>
    </source>
</evidence>
<keyword evidence="2" id="KW-1185">Reference proteome</keyword>
<evidence type="ECO:0000313" key="2">
    <source>
        <dbReference type="Proteomes" id="UP000319040"/>
    </source>
</evidence>
<reference evidence="1 2" key="1">
    <citation type="submission" date="2017-05" db="EMBL/GenBank/DDBJ databases">
        <authorList>
            <person name="Varghese N."/>
            <person name="Submissions S."/>
        </authorList>
    </citation>
    <scope>NUCLEOTIDE SEQUENCE [LARGE SCALE GENOMIC DNA]</scope>
    <source>
        <strain evidence="1 2">DSM 27040</strain>
    </source>
</reference>
<name>A0A521CM64_SACCC</name>
<accession>A0A521CM64</accession>